<evidence type="ECO:0000256" key="8">
    <source>
        <dbReference type="PROSITE-ProRule" id="PRU00607"/>
    </source>
</evidence>
<dbReference type="InterPro" id="IPR011697">
    <property type="entry name" value="Peptidase_C26"/>
</dbReference>
<comment type="similarity">
    <text evidence="2">Belongs to the peptidase C26 family.</text>
</comment>
<proteinExistence type="inferred from homology"/>
<keyword evidence="4" id="KW-0964">Secreted</keyword>
<evidence type="ECO:0000256" key="3">
    <source>
        <dbReference type="ARBA" id="ARBA00012886"/>
    </source>
</evidence>
<dbReference type="InterPro" id="IPR015527">
    <property type="entry name" value="Pept_C26_g-glut_hydrolase"/>
</dbReference>
<dbReference type="PANTHER" id="PTHR11315">
    <property type="entry name" value="PROTEASE FAMILY C26 GAMMA-GLUTAMYL HYDROLASE"/>
    <property type="match status" value="1"/>
</dbReference>
<dbReference type="EMBL" id="MNPL01013406">
    <property type="protein sequence ID" value="OQR71829.1"/>
    <property type="molecule type" value="Genomic_DNA"/>
</dbReference>
<dbReference type="GO" id="GO:0005576">
    <property type="term" value="C:extracellular region"/>
    <property type="evidence" value="ECO:0007669"/>
    <property type="project" value="UniProtKB-SubCell"/>
</dbReference>
<evidence type="ECO:0000256" key="4">
    <source>
        <dbReference type="ARBA" id="ARBA00022525"/>
    </source>
</evidence>
<dbReference type="OrthoDB" id="64220at2759"/>
<comment type="caution">
    <text evidence="9">The sequence shown here is derived from an EMBL/GenBank/DDBJ whole genome shotgun (WGS) entry which is preliminary data.</text>
</comment>
<dbReference type="GO" id="GO:0005773">
    <property type="term" value="C:vacuole"/>
    <property type="evidence" value="ECO:0007669"/>
    <property type="project" value="TreeGrafter"/>
</dbReference>
<dbReference type="Proteomes" id="UP000192247">
    <property type="component" value="Unassembled WGS sequence"/>
</dbReference>
<keyword evidence="10" id="KW-1185">Reference proteome</keyword>
<dbReference type="Gene3D" id="3.40.50.880">
    <property type="match status" value="1"/>
</dbReference>
<dbReference type="PANTHER" id="PTHR11315:SF0">
    <property type="entry name" value="FOLATE GAMMA-GLUTAMYL HYDROLASE"/>
    <property type="match status" value="1"/>
</dbReference>
<dbReference type="GO" id="GO:0034722">
    <property type="term" value="F:gamma-glutamyl-peptidase activity"/>
    <property type="evidence" value="ECO:0007669"/>
    <property type="project" value="UniProtKB-EC"/>
</dbReference>
<evidence type="ECO:0000313" key="10">
    <source>
        <dbReference type="Proteomes" id="UP000192247"/>
    </source>
</evidence>
<dbReference type="STRING" id="418985.A0A1V9XEA8"/>
<comment type="subcellular location">
    <subcellularLocation>
        <location evidence="1">Secreted</location>
        <location evidence="1">Extracellular space</location>
    </subcellularLocation>
</comment>
<reference evidence="9 10" key="1">
    <citation type="journal article" date="2017" name="Gigascience">
        <title>Draft genome of the honey bee ectoparasitic mite, Tropilaelaps mercedesae, is shaped by the parasitic life history.</title>
        <authorList>
            <person name="Dong X."/>
            <person name="Armstrong S.D."/>
            <person name="Xia D."/>
            <person name="Makepeace B.L."/>
            <person name="Darby A.C."/>
            <person name="Kadowaki T."/>
        </authorList>
    </citation>
    <scope>NUCLEOTIDE SEQUENCE [LARGE SCALE GENOMIC DNA]</scope>
    <source>
        <strain evidence="9">Wuxi-XJTLU</strain>
    </source>
</reference>
<evidence type="ECO:0000256" key="5">
    <source>
        <dbReference type="ARBA" id="ARBA00022729"/>
    </source>
</evidence>
<feature type="active site" description="Nucleophile" evidence="7">
    <location>
        <position position="104"/>
    </location>
</feature>
<evidence type="ECO:0000256" key="6">
    <source>
        <dbReference type="ARBA" id="ARBA00022801"/>
    </source>
</evidence>
<comment type="caution">
    <text evidence="8">Lacks conserved residue(s) required for the propagation of feature annotation.</text>
</comment>
<dbReference type="AlphaFoldDB" id="A0A1V9XEA8"/>
<accession>A0A1V9XEA8</accession>
<dbReference type="InterPro" id="IPR029062">
    <property type="entry name" value="Class_I_gatase-like"/>
</dbReference>
<evidence type="ECO:0000256" key="1">
    <source>
        <dbReference type="ARBA" id="ARBA00004239"/>
    </source>
</evidence>
<protein>
    <recommendedName>
        <fullName evidence="3">folate gamma-glutamyl hydrolase</fullName>
        <ecNumber evidence="3">3.4.19.9</ecNumber>
    </recommendedName>
</protein>
<dbReference type="PROSITE" id="PS51275">
    <property type="entry name" value="PEPTIDASE_C26_GGH"/>
    <property type="match status" value="1"/>
</dbReference>
<evidence type="ECO:0000256" key="2">
    <source>
        <dbReference type="ARBA" id="ARBA00011083"/>
    </source>
</evidence>
<dbReference type="EC" id="3.4.19.9" evidence="3"/>
<dbReference type="InParanoid" id="A0A1V9XEA8"/>
<dbReference type="GO" id="GO:0046900">
    <property type="term" value="P:tetrahydrofolylpolyglutamate metabolic process"/>
    <property type="evidence" value="ECO:0007669"/>
    <property type="project" value="TreeGrafter"/>
</dbReference>
<evidence type="ECO:0000256" key="7">
    <source>
        <dbReference type="PIRSR" id="PIRSR615527-1"/>
    </source>
</evidence>
<organism evidence="9 10">
    <name type="scientific">Tropilaelaps mercedesae</name>
    <dbReference type="NCBI Taxonomy" id="418985"/>
    <lineage>
        <taxon>Eukaryota</taxon>
        <taxon>Metazoa</taxon>
        <taxon>Ecdysozoa</taxon>
        <taxon>Arthropoda</taxon>
        <taxon>Chelicerata</taxon>
        <taxon>Arachnida</taxon>
        <taxon>Acari</taxon>
        <taxon>Parasitiformes</taxon>
        <taxon>Mesostigmata</taxon>
        <taxon>Gamasina</taxon>
        <taxon>Dermanyssoidea</taxon>
        <taxon>Laelapidae</taxon>
        <taxon>Tropilaelaps</taxon>
    </lineage>
</organism>
<dbReference type="SUPFAM" id="SSF52317">
    <property type="entry name" value="Class I glutamine amidotransferase-like"/>
    <property type="match status" value="1"/>
</dbReference>
<gene>
    <name evidence="9" type="ORF">BIW11_10754</name>
</gene>
<keyword evidence="5" id="KW-0732">Signal</keyword>
<keyword evidence="6 9" id="KW-0378">Hydrolase</keyword>
<name>A0A1V9XEA8_9ACAR</name>
<evidence type="ECO:0000313" key="9">
    <source>
        <dbReference type="EMBL" id="OQR71829.1"/>
    </source>
</evidence>
<dbReference type="Pfam" id="PF07722">
    <property type="entry name" value="Peptidase_C26"/>
    <property type="match status" value="1"/>
</dbReference>
<sequence length="145" mass="16273">MPKSEYLLAVLLSDYYGPVENKTSFIAASYVKWVEGAGARVLAIFLNKTEAYYNEVLNLVNGILFPGGAVHIDRDTGYGLPGRLLYKKVLERNQKEFLPLWGTCSGMELILYAHLNGVDPRIRLEAPFVILPFGCIRVVVYMKIS</sequence>